<dbReference type="Proteomes" id="UP000782843">
    <property type="component" value="Unassembled WGS sequence"/>
</dbReference>
<dbReference type="PROSITE" id="PS51257">
    <property type="entry name" value="PROKAR_LIPOPROTEIN"/>
    <property type="match status" value="1"/>
</dbReference>
<keyword evidence="1" id="KW-0472">Membrane</keyword>
<organism evidence="2 3">
    <name type="scientific">Candidatus Dojkabacteria bacterium</name>
    <dbReference type="NCBI Taxonomy" id="2099670"/>
    <lineage>
        <taxon>Bacteria</taxon>
        <taxon>Candidatus Dojkabacteria</taxon>
    </lineage>
</organism>
<evidence type="ECO:0000256" key="1">
    <source>
        <dbReference type="SAM" id="Phobius"/>
    </source>
</evidence>
<name>A0A955RIA6_9BACT</name>
<protein>
    <submittedName>
        <fullName evidence="2">Uncharacterized protein</fullName>
    </submittedName>
</protein>
<proteinExistence type="predicted"/>
<feature type="transmembrane region" description="Helical" evidence="1">
    <location>
        <begin position="12"/>
        <end position="32"/>
    </location>
</feature>
<keyword evidence="1" id="KW-0812">Transmembrane</keyword>
<reference evidence="2" key="1">
    <citation type="submission" date="2020-04" db="EMBL/GenBank/DDBJ databases">
        <authorList>
            <person name="Zhang T."/>
        </authorList>
    </citation>
    <scope>NUCLEOTIDE SEQUENCE</scope>
    <source>
        <strain evidence="2">HKST-UBA10</strain>
    </source>
</reference>
<gene>
    <name evidence="2" type="ORF">KC660_01815</name>
</gene>
<evidence type="ECO:0000313" key="3">
    <source>
        <dbReference type="Proteomes" id="UP000782843"/>
    </source>
</evidence>
<dbReference type="EMBL" id="JAGQLG010000064">
    <property type="protein sequence ID" value="MCA9382125.1"/>
    <property type="molecule type" value="Genomic_DNA"/>
</dbReference>
<sequence>MDSTADRMGLIMLVSISCFMVFLLFAVGFIAYKMVDLTYDIASNASGENTRAPIVTVPVLSSENQKCFRATAKDTIPDNGDLLFMLDKTSIPAKFANDYWEGCFDKNVSGDLLIEGLFDNEYRTFGPYKNAWGDKVVTLGSWSATSNAGLVGIVIANVDQVVPEGVTMLGIETLGSDDELISTNSTLGSTLELTNRDFARYDFWITNPYNSEIPESIDLKTNTDVNVLDEGQGVLVYARSKN</sequence>
<reference evidence="2" key="2">
    <citation type="journal article" date="2021" name="Microbiome">
        <title>Successional dynamics and alternative stable states in a saline activated sludge microbial community over 9 years.</title>
        <authorList>
            <person name="Wang Y."/>
            <person name="Ye J."/>
            <person name="Ju F."/>
            <person name="Liu L."/>
            <person name="Boyd J.A."/>
            <person name="Deng Y."/>
            <person name="Parks D.H."/>
            <person name="Jiang X."/>
            <person name="Yin X."/>
            <person name="Woodcroft B.J."/>
            <person name="Tyson G.W."/>
            <person name="Hugenholtz P."/>
            <person name="Polz M.F."/>
            <person name="Zhang T."/>
        </authorList>
    </citation>
    <scope>NUCLEOTIDE SEQUENCE</scope>
    <source>
        <strain evidence="2">HKST-UBA10</strain>
    </source>
</reference>
<accession>A0A955RIA6</accession>
<dbReference type="AlphaFoldDB" id="A0A955RIA6"/>
<evidence type="ECO:0000313" key="2">
    <source>
        <dbReference type="EMBL" id="MCA9382125.1"/>
    </source>
</evidence>
<comment type="caution">
    <text evidence="2">The sequence shown here is derived from an EMBL/GenBank/DDBJ whole genome shotgun (WGS) entry which is preliminary data.</text>
</comment>
<keyword evidence="1" id="KW-1133">Transmembrane helix</keyword>